<dbReference type="PANTHER" id="PTHR33744:SF15">
    <property type="entry name" value="CARBOHYDRATE DIACID REGULATOR"/>
    <property type="match status" value="1"/>
</dbReference>
<accession>A0ABT2TPG8</accession>
<dbReference type="InterPro" id="IPR051448">
    <property type="entry name" value="CdaR-like_regulators"/>
</dbReference>
<evidence type="ECO:0000259" key="2">
    <source>
        <dbReference type="Pfam" id="PF13556"/>
    </source>
</evidence>
<evidence type="ECO:0000256" key="1">
    <source>
        <dbReference type="ARBA" id="ARBA00006754"/>
    </source>
</evidence>
<gene>
    <name evidence="4" type="ORF">OCV88_15310</name>
</gene>
<evidence type="ECO:0000259" key="3">
    <source>
        <dbReference type="Pfam" id="PF17853"/>
    </source>
</evidence>
<dbReference type="InterPro" id="IPR025736">
    <property type="entry name" value="PucR_C-HTH_dom"/>
</dbReference>
<evidence type="ECO:0000313" key="4">
    <source>
        <dbReference type="EMBL" id="MCU6763676.1"/>
    </source>
</evidence>
<evidence type="ECO:0000313" key="5">
    <source>
        <dbReference type="Proteomes" id="UP001652442"/>
    </source>
</evidence>
<comment type="caution">
    <text evidence="4">The sequence shown here is derived from an EMBL/GenBank/DDBJ whole genome shotgun (WGS) entry which is preliminary data.</text>
</comment>
<keyword evidence="5" id="KW-1185">Reference proteome</keyword>
<protein>
    <submittedName>
        <fullName evidence="4">Helix-turn-helix domain-containing protein</fullName>
    </submittedName>
</protein>
<dbReference type="Pfam" id="PF17853">
    <property type="entry name" value="GGDEF_2"/>
    <property type="match status" value="1"/>
</dbReference>
<feature type="domain" description="PucR C-terminal helix-turn-helix" evidence="2">
    <location>
        <begin position="297"/>
        <end position="353"/>
    </location>
</feature>
<sequence length="365" mass="42524">MNTELLAEKLQNVLEEMKEISHTDYYLFLPDGVLQGGTKEELAAEITAEVCSFISSPAQRQFAYGYHFVKIMSCDRMIYILLVNAGNQDEYSNMLVQMAASQIKNIDMMANVPMDEQQYLRQILMGNLKEDELETEAEHLKLEEHPRSLFVLEFEEEKNAIAMEMLKNLFVQEREDYLIDMNACRAVLMKGSEFSKEEAARELSEMIIDNMQTEALLNVRVGISGEADSIRRLEKGYQEACMALKISRIFEPKNQIVMYGHLGIGRLIYQLPVELCQMFLREVFGEHKQIDLDEEMLVTIERLFENNLNISETARQLYVHRNTLVYRLERLEKLIGLDIRTFEDAMMFRIAMMVQAHIRNLKKKE</sequence>
<proteinExistence type="inferred from homology"/>
<dbReference type="SUPFAM" id="SSF46689">
    <property type="entry name" value="Homeodomain-like"/>
    <property type="match status" value="1"/>
</dbReference>
<dbReference type="InterPro" id="IPR042070">
    <property type="entry name" value="PucR_C-HTH_sf"/>
</dbReference>
<comment type="similarity">
    <text evidence="1">Belongs to the CdaR family.</text>
</comment>
<dbReference type="InterPro" id="IPR041522">
    <property type="entry name" value="CdaR_GGDEF"/>
</dbReference>
<dbReference type="EMBL" id="JAOQJQ010000009">
    <property type="protein sequence ID" value="MCU6763676.1"/>
    <property type="molecule type" value="Genomic_DNA"/>
</dbReference>
<organism evidence="4 5">
    <name type="scientific">Brotonthovivens ammoniilytica</name>
    <dbReference type="NCBI Taxonomy" id="2981725"/>
    <lineage>
        <taxon>Bacteria</taxon>
        <taxon>Bacillati</taxon>
        <taxon>Bacillota</taxon>
        <taxon>Clostridia</taxon>
        <taxon>Lachnospirales</taxon>
        <taxon>Lachnospiraceae</taxon>
        <taxon>Brotonthovivens</taxon>
    </lineage>
</organism>
<feature type="domain" description="CdaR GGDEF-like" evidence="3">
    <location>
        <begin position="129"/>
        <end position="246"/>
    </location>
</feature>
<dbReference type="Pfam" id="PF13556">
    <property type="entry name" value="HTH_30"/>
    <property type="match status" value="1"/>
</dbReference>
<dbReference type="PANTHER" id="PTHR33744">
    <property type="entry name" value="CARBOHYDRATE DIACID REGULATOR"/>
    <property type="match status" value="1"/>
</dbReference>
<name>A0ABT2TPG8_9FIRM</name>
<dbReference type="Gene3D" id="1.10.10.2840">
    <property type="entry name" value="PucR C-terminal helix-turn-helix domain"/>
    <property type="match status" value="1"/>
</dbReference>
<dbReference type="InterPro" id="IPR009057">
    <property type="entry name" value="Homeodomain-like_sf"/>
</dbReference>
<dbReference type="Proteomes" id="UP001652442">
    <property type="component" value="Unassembled WGS sequence"/>
</dbReference>
<dbReference type="RefSeq" id="WP_158426317.1">
    <property type="nucleotide sequence ID" value="NZ_JAOQJQ010000009.1"/>
</dbReference>
<reference evidence="4 5" key="1">
    <citation type="journal article" date="2021" name="ISME Commun">
        <title>Automated analysis of genomic sequences facilitates high-throughput and comprehensive description of bacteria.</title>
        <authorList>
            <person name="Hitch T.C.A."/>
        </authorList>
    </citation>
    <scope>NUCLEOTIDE SEQUENCE [LARGE SCALE GENOMIC DNA]</scope>
    <source>
        <strain evidence="4 5">Sanger_109</strain>
    </source>
</reference>